<organism evidence="1 2">
    <name type="scientific">Apiosordaria backusii</name>
    <dbReference type="NCBI Taxonomy" id="314023"/>
    <lineage>
        <taxon>Eukaryota</taxon>
        <taxon>Fungi</taxon>
        <taxon>Dikarya</taxon>
        <taxon>Ascomycota</taxon>
        <taxon>Pezizomycotina</taxon>
        <taxon>Sordariomycetes</taxon>
        <taxon>Sordariomycetidae</taxon>
        <taxon>Sordariales</taxon>
        <taxon>Lasiosphaeriaceae</taxon>
        <taxon>Apiosordaria</taxon>
    </lineage>
</organism>
<evidence type="ECO:0000313" key="1">
    <source>
        <dbReference type="EMBL" id="KAK0737152.1"/>
    </source>
</evidence>
<name>A0AA40EG37_9PEZI</name>
<dbReference type="Proteomes" id="UP001172159">
    <property type="component" value="Unassembled WGS sequence"/>
</dbReference>
<dbReference type="EMBL" id="JAUKTV010000005">
    <property type="protein sequence ID" value="KAK0737152.1"/>
    <property type="molecule type" value="Genomic_DNA"/>
</dbReference>
<protein>
    <submittedName>
        <fullName evidence="1">Uncharacterized protein</fullName>
    </submittedName>
</protein>
<evidence type="ECO:0000313" key="2">
    <source>
        <dbReference type="Proteomes" id="UP001172159"/>
    </source>
</evidence>
<proteinExistence type="predicted"/>
<dbReference type="AlphaFoldDB" id="A0AA40EG37"/>
<comment type="caution">
    <text evidence="1">The sequence shown here is derived from an EMBL/GenBank/DDBJ whole genome shotgun (WGS) entry which is preliminary data.</text>
</comment>
<sequence length="86" mass="10074">MIMDSSATHRRHTMLCSQFFDDQPPRQEHHRHPLMALTMKVPCKRIGAGLLWHYLEQQCGPGNYSVEVEQNVYIIHTISTRTIRDL</sequence>
<reference evidence="1" key="1">
    <citation type="submission" date="2023-06" db="EMBL/GenBank/DDBJ databases">
        <title>Genome-scale phylogeny and comparative genomics of the fungal order Sordariales.</title>
        <authorList>
            <consortium name="Lawrence Berkeley National Laboratory"/>
            <person name="Hensen N."/>
            <person name="Bonometti L."/>
            <person name="Westerberg I."/>
            <person name="Brannstrom I.O."/>
            <person name="Guillou S."/>
            <person name="Cros-Aarteil S."/>
            <person name="Calhoun S."/>
            <person name="Haridas S."/>
            <person name="Kuo A."/>
            <person name="Mondo S."/>
            <person name="Pangilinan J."/>
            <person name="Riley R."/>
            <person name="Labutti K."/>
            <person name="Andreopoulos B."/>
            <person name="Lipzen A."/>
            <person name="Chen C."/>
            <person name="Yanf M."/>
            <person name="Daum C."/>
            <person name="Ng V."/>
            <person name="Clum A."/>
            <person name="Steindorff A."/>
            <person name="Ohm R."/>
            <person name="Martin F."/>
            <person name="Silar P."/>
            <person name="Natvig D."/>
            <person name="Lalanne C."/>
            <person name="Gautier V."/>
            <person name="Ament-Velasquez S.L."/>
            <person name="Kruys A."/>
            <person name="Hutchinson M.I."/>
            <person name="Powell A.J."/>
            <person name="Barry K."/>
            <person name="Miller A.N."/>
            <person name="Grigoriev I.V."/>
            <person name="Debuchy R."/>
            <person name="Gladieux P."/>
            <person name="Thoren M.H."/>
            <person name="Johannesson H."/>
        </authorList>
    </citation>
    <scope>NUCLEOTIDE SEQUENCE</scope>
    <source>
        <strain evidence="1">CBS 540.89</strain>
    </source>
</reference>
<keyword evidence="2" id="KW-1185">Reference proteome</keyword>
<gene>
    <name evidence="1" type="ORF">B0T21DRAFT_159131</name>
</gene>
<accession>A0AA40EG37</accession>